<gene>
    <name evidence="1" type="ORF">NLJ89_g11533</name>
</gene>
<protein>
    <submittedName>
        <fullName evidence="1">Uncharacterized protein</fullName>
    </submittedName>
</protein>
<name>A0A9W8JPS5_9AGAR</name>
<proteinExistence type="predicted"/>
<dbReference type="EMBL" id="JANKHO010002729">
    <property type="protein sequence ID" value="KAJ3489371.1"/>
    <property type="molecule type" value="Genomic_DNA"/>
</dbReference>
<accession>A0A9W8JPS5</accession>
<sequence length="72" mass="7945">MSFDFSNATMLADLSLGDFDLKNLSLEEIQEVWADIEANVSLDKALFLSVTQHDMSMMRPVASGTSVMLNTT</sequence>
<comment type="caution">
    <text evidence="1">The sequence shown here is derived from an EMBL/GenBank/DDBJ whole genome shotgun (WGS) entry which is preliminary data.</text>
</comment>
<evidence type="ECO:0000313" key="1">
    <source>
        <dbReference type="EMBL" id="KAJ3489371.1"/>
    </source>
</evidence>
<evidence type="ECO:0000313" key="2">
    <source>
        <dbReference type="Proteomes" id="UP001148786"/>
    </source>
</evidence>
<reference evidence="1" key="1">
    <citation type="submission" date="2022-07" db="EMBL/GenBank/DDBJ databases">
        <title>Genome Sequence of Agrocybe chaxingu.</title>
        <authorList>
            <person name="Buettner E."/>
        </authorList>
    </citation>
    <scope>NUCLEOTIDE SEQUENCE</scope>
    <source>
        <strain evidence="1">MP-N11</strain>
    </source>
</reference>
<dbReference type="Proteomes" id="UP001148786">
    <property type="component" value="Unassembled WGS sequence"/>
</dbReference>
<keyword evidence="2" id="KW-1185">Reference proteome</keyword>
<dbReference type="AlphaFoldDB" id="A0A9W8JPS5"/>
<organism evidence="1 2">
    <name type="scientific">Agrocybe chaxingu</name>
    <dbReference type="NCBI Taxonomy" id="84603"/>
    <lineage>
        <taxon>Eukaryota</taxon>
        <taxon>Fungi</taxon>
        <taxon>Dikarya</taxon>
        <taxon>Basidiomycota</taxon>
        <taxon>Agaricomycotina</taxon>
        <taxon>Agaricomycetes</taxon>
        <taxon>Agaricomycetidae</taxon>
        <taxon>Agaricales</taxon>
        <taxon>Agaricineae</taxon>
        <taxon>Strophariaceae</taxon>
        <taxon>Agrocybe</taxon>
    </lineage>
</organism>